<reference evidence="1" key="1">
    <citation type="submission" date="2020-04" db="EMBL/GenBank/DDBJ databases">
        <authorList>
            <person name="Alioto T."/>
            <person name="Alioto T."/>
            <person name="Gomez Garrido J."/>
        </authorList>
    </citation>
    <scope>NUCLEOTIDE SEQUENCE</scope>
    <source>
        <strain evidence="1">A484AB</strain>
    </source>
</reference>
<name>A0A7D9D9K9_PARCT</name>
<dbReference type="PANTHER" id="PTHR47018">
    <property type="entry name" value="CXC DOMAIN-CONTAINING PROTEIN-RELATED"/>
    <property type="match status" value="1"/>
</dbReference>
<evidence type="ECO:0000313" key="2">
    <source>
        <dbReference type="Proteomes" id="UP001152795"/>
    </source>
</evidence>
<dbReference type="PANTHER" id="PTHR47018:SF3">
    <property type="entry name" value="MYCBP-ASSOCIATED PROTEIN"/>
    <property type="match status" value="1"/>
</dbReference>
<accession>A0A7D9D9K9</accession>
<dbReference type="OrthoDB" id="10035704at2759"/>
<dbReference type="Proteomes" id="UP001152795">
    <property type="component" value="Unassembled WGS sequence"/>
</dbReference>
<dbReference type="EMBL" id="CACRXK020000240">
    <property type="protein sequence ID" value="CAB3979902.1"/>
    <property type="molecule type" value="Genomic_DNA"/>
</dbReference>
<comment type="caution">
    <text evidence="1">The sequence shown here is derived from an EMBL/GenBank/DDBJ whole genome shotgun (WGS) entry which is preliminary data.</text>
</comment>
<keyword evidence="2" id="KW-1185">Reference proteome</keyword>
<sequence>MLQNGNTTLGDHATVSKSCRTVQAPETYIAPYTNREKGTISLRSHSSDISIDDKSYQDEQQFARNADFVYTLSRKDRAVFDEALYAKAQMLRWKNEECKNRLVIRLGDFHTIMSFCSAIAKIFKDAELEDIMIESEIVAPGSVKGVLSGKHYNRSVRVHKLIYEAMQRMPFEAFEKSLASSASNQFDWVGINVLEDSERESFTEICTSKQVNDAKRAYDTFVEKRSEENPTFALWSKYIDMVQLLLLYIRATRTSNWELNLSSLRSMIPWFFATDRVNYSRYAPCYWLEMLCLEKTHPYVAANIGDNWTVRQNEHAFSSVACDQTIEKTLNRDSKMKGGLVGITLNKGAVHRWIMGQAERSAITTQCEAMASVTDIKRSRKDLDKKRIAADQKAATNVIQTVQTMINPFDNEYQGLVHLASGFVATVSVTSDMKTMLEKGECAAVEFMESNIVGEEPDIYTKIKKTQLQTFSLIGKKVNSKSKKGEFVALKNSKALFAKMLLIAKSRNLEMEEVLTYSLRPYPHPLATNEGDLVKTVKAKLLKMIEDEIQDGSVDLPVGDKAYIFYAMAILQTFTVLPATFGELATDFLAKIVNTAVSLNFSRVDFICDRYPEKSIKNLERDKRAMGGTNVLCLYSEQQRVPRQWKKFMAVEEIYLQHLEKCGFTGSERRRSVSRTRRQMS</sequence>
<gene>
    <name evidence="1" type="ORF">PACLA_8A086663</name>
</gene>
<protein>
    <submittedName>
        <fullName evidence="1">Uncharacterized protein</fullName>
    </submittedName>
</protein>
<dbReference type="AlphaFoldDB" id="A0A7D9D9K9"/>
<proteinExistence type="predicted"/>
<organism evidence="1 2">
    <name type="scientific">Paramuricea clavata</name>
    <name type="common">Red gorgonian</name>
    <name type="synonym">Violescent sea-whip</name>
    <dbReference type="NCBI Taxonomy" id="317549"/>
    <lineage>
        <taxon>Eukaryota</taxon>
        <taxon>Metazoa</taxon>
        <taxon>Cnidaria</taxon>
        <taxon>Anthozoa</taxon>
        <taxon>Octocorallia</taxon>
        <taxon>Malacalcyonacea</taxon>
        <taxon>Plexauridae</taxon>
        <taxon>Paramuricea</taxon>
    </lineage>
</organism>
<evidence type="ECO:0000313" key="1">
    <source>
        <dbReference type="EMBL" id="CAB3979902.1"/>
    </source>
</evidence>